<feature type="transmembrane region" description="Helical" evidence="3">
    <location>
        <begin position="32"/>
        <end position="50"/>
    </location>
</feature>
<organism evidence="4">
    <name type="scientific">Hydra vulgaris</name>
    <name type="common">Hydra</name>
    <name type="synonym">Hydra attenuata</name>
    <dbReference type="NCBI Taxonomy" id="6087"/>
    <lineage>
        <taxon>Eukaryota</taxon>
        <taxon>Metazoa</taxon>
        <taxon>Cnidaria</taxon>
        <taxon>Hydrozoa</taxon>
        <taxon>Hydroidolina</taxon>
        <taxon>Anthoathecata</taxon>
        <taxon>Aplanulata</taxon>
        <taxon>Hydridae</taxon>
        <taxon>Hydra</taxon>
    </lineage>
</organism>
<feature type="transmembrane region" description="Helical" evidence="3">
    <location>
        <begin position="9"/>
        <end position="26"/>
    </location>
</feature>
<dbReference type="EMBL" id="HAAD01000248">
    <property type="protein sequence ID" value="CDG66480.1"/>
    <property type="molecule type" value="mRNA"/>
</dbReference>
<evidence type="ECO:0000256" key="3">
    <source>
        <dbReference type="SAM" id="Phobius"/>
    </source>
</evidence>
<dbReference type="GO" id="GO:0016020">
    <property type="term" value="C:membrane"/>
    <property type="evidence" value="ECO:0007669"/>
    <property type="project" value="GOC"/>
</dbReference>
<dbReference type="PANTHER" id="PTHR12993:SF11">
    <property type="entry name" value="N-ACETYLGLUCOSAMINYL-PHOSPHATIDYLINOSITOL DE-N-ACETYLASE"/>
    <property type="match status" value="1"/>
</dbReference>
<dbReference type="GO" id="GO:0000225">
    <property type="term" value="F:N-acetylglucosaminylphosphatidylinositol deacetylase activity"/>
    <property type="evidence" value="ECO:0007669"/>
    <property type="project" value="UniProtKB-EC"/>
</dbReference>
<dbReference type="KEGG" id="hmg:105847287"/>
<dbReference type="GeneID" id="105847287"/>
<dbReference type="OrthoDB" id="440160at2759"/>
<sequence length="275" mass="32415">MAIINKKDMFWISFSAIASILFVVFIDNTYQWINKKIIASIILGLIYGYFKLKSVNKRAKKFFDQKKNYALVIAHPDDEVMFFSPTILSLCQHVNLFIVCVTKGNYYGLGKIRKAELYESCYYLGIPKNRVLFLKDRKFFDHPTLKWDTVLLSEKLQLLLQTFQINSVLTFGPNGVSGHINHIDLHTAVCSLNSYQILYLKDVNIFRKYTSCLDIVYTYFSQPSSNLLFINENMSKTFWSLRKHKSQFVWFRLLYIIFSRYVLVNDWIVYKEIQS</sequence>
<dbReference type="Gene3D" id="3.40.50.10320">
    <property type="entry name" value="LmbE-like"/>
    <property type="match status" value="1"/>
</dbReference>
<keyword evidence="3" id="KW-0472">Membrane</keyword>
<feature type="transmembrane region" description="Helical" evidence="3">
    <location>
        <begin position="249"/>
        <end position="270"/>
    </location>
</feature>
<accession>T2M3H4</accession>
<dbReference type="Pfam" id="PF02585">
    <property type="entry name" value="PIG-L"/>
    <property type="match status" value="1"/>
</dbReference>
<dbReference type="SUPFAM" id="SSF102588">
    <property type="entry name" value="LmbE-like"/>
    <property type="match status" value="1"/>
</dbReference>
<comment type="similarity">
    <text evidence="1">Belongs to the PIGL family.</text>
</comment>
<evidence type="ECO:0000256" key="2">
    <source>
        <dbReference type="ARBA" id="ARBA00012176"/>
    </source>
</evidence>
<keyword evidence="3" id="KW-1133">Transmembrane helix</keyword>
<dbReference type="PANTHER" id="PTHR12993">
    <property type="entry name" value="N-ACETYLGLUCOSAMINYL-PHOSPHATIDYLINOSITOL DE-N-ACETYLASE-RELATED"/>
    <property type="match status" value="1"/>
</dbReference>
<proteinExistence type="evidence at transcript level"/>
<dbReference type="AlphaFoldDB" id="T2M3H4"/>
<evidence type="ECO:0000313" key="4">
    <source>
        <dbReference type="EMBL" id="CDG66480.1"/>
    </source>
</evidence>
<gene>
    <name evidence="4" type="primary">PIGL</name>
</gene>
<dbReference type="UniPathway" id="UPA00196"/>
<protein>
    <recommendedName>
        <fullName evidence="2">N-acetylglucosaminylphosphatidylinositol deacetylase</fullName>
        <ecNumber evidence="2">3.5.1.89</ecNumber>
    </recommendedName>
</protein>
<dbReference type="EC" id="3.5.1.89" evidence="2"/>
<dbReference type="InterPro" id="IPR024078">
    <property type="entry name" value="LmbE-like_dom_sf"/>
</dbReference>
<dbReference type="InterPro" id="IPR003737">
    <property type="entry name" value="GlcNAc_PI_deacetylase-related"/>
</dbReference>
<dbReference type="GO" id="GO:0005783">
    <property type="term" value="C:endoplasmic reticulum"/>
    <property type="evidence" value="ECO:0007669"/>
    <property type="project" value="TreeGrafter"/>
</dbReference>
<name>T2M3H4_HYDVU</name>
<reference evidence="4" key="1">
    <citation type="journal article" date="2013" name="Genome Biol. Evol.">
        <title>Punctuated emergences of genetic and phenotypic innovations in eumetazoan, bilaterian, euteleostome, and hominidae ancestors.</title>
        <authorList>
            <person name="Wenger Y."/>
            <person name="Galliot B."/>
        </authorList>
    </citation>
    <scope>NUCLEOTIDE SEQUENCE</scope>
    <source>
        <tissue evidence="4">Whole animals</tissue>
    </source>
</reference>
<dbReference type="GO" id="GO:0006506">
    <property type="term" value="P:GPI anchor biosynthetic process"/>
    <property type="evidence" value="ECO:0007669"/>
    <property type="project" value="UniProtKB-UniPathway"/>
</dbReference>
<keyword evidence="3" id="KW-0812">Transmembrane</keyword>
<evidence type="ECO:0000256" key="1">
    <source>
        <dbReference type="ARBA" id="ARBA00006066"/>
    </source>
</evidence>
<dbReference type="OMA" id="YVLESVN"/>